<name>A0ABN8PPA3_9CNID</name>
<accession>A0ABN8PPA3</accession>
<gene>
    <name evidence="1" type="ORF">PEVE_00044228</name>
</gene>
<dbReference type="EMBL" id="CALNXI010000929">
    <property type="protein sequence ID" value="CAH3147333.1"/>
    <property type="molecule type" value="Genomic_DNA"/>
</dbReference>
<protein>
    <submittedName>
        <fullName evidence="1">Uncharacterized protein</fullName>
    </submittedName>
</protein>
<keyword evidence="2" id="KW-1185">Reference proteome</keyword>
<evidence type="ECO:0000313" key="1">
    <source>
        <dbReference type="EMBL" id="CAH3147333.1"/>
    </source>
</evidence>
<dbReference type="Proteomes" id="UP001159427">
    <property type="component" value="Unassembled WGS sequence"/>
</dbReference>
<organism evidence="1 2">
    <name type="scientific">Porites evermanni</name>
    <dbReference type="NCBI Taxonomy" id="104178"/>
    <lineage>
        <taxon>Eukaryota</taxon>
        <taxon>Metazoa</taxon>
        <taxon>Cnidaria</taxon>
        <taxon>Anthozoa</taxon>
        <taxon>Hexacorallia</taxon>
        <taxon>Scleractinia</taxon>
        <taxon>Fungiina</taxon>
        <taxon>Poritidae</taxon>
        <taxon>Porites</taxon>
    </lineage>
</organism>
<dbReference type="InterPro" id="IPR013783">
    <property type="entry name" value="Ig-like_fold"/>
</dbReference>
<dbReference type="Gene3D" id="2.60.40.10">
    <property type="entry name" value="Immunoglobulins"/>
    <property type="match status" value="1"/>
</dbReference>
<sequence>MWQRLPDNSDGKLRYSVDCFRCKSSEYKDCKESCGPSGEYKSKKDNITDDTVAIRGLPSDSFLKFRVYSVNELNEQGKDRDKWNYVTVSAKTKEKMFAISENDFNRTGCNLQKNIPIYPEFASGQPCK</sequence>
<comment type="caution">
    <text evidence="1">The sequence shown here is derived from an EMBL/GenBank/DDBJ whole genome shotgun (WGS) entry which is preliminary data.</text>
</comment>
<reference evidence="1 2" key="1">
    <citation type="submission" date="2022-05" db="EMBL/GenBank/DDBJ databases">
        <authorList>
            <consortium name="Genoscope - CEA"/>
            <person name="William W."/>
        </authorList>
    </citation>
    <scope>NUCLEOTIDE SEQUENCE [LARGE SCALE GENOMIC DNA]</scope>
</reference>
<evidence type="ECO:0000313" key="2">
    <source>
        <dbReference type="Proteomes" id="UP001159427"/>
    </source>
</evidence>
<proteinExistence type="predicted"/>